<evidence type="ECO:0000313" key="4">
    <source>
        <dbReference type="EMBL" id="CAI9109122.1"/>
    </source>
</evidence>
<dbReference type="InterPro" id="IPR046848">
    <property type="entry name" value="E_motif"/>
</dbReference>
<dbReference type="EMBL" id="OX459123">
    <property type="protein sequence ID" value="CAI9109122.1"/>
    <property type="molecule type" value="Genomic_DNA"/>
</dbReference>
<feature type="repeat" description="PPR" evidence="2">
    <location>
        <begin position="427"/>
        <end position="461"/>
    </location>
</feature>
<dbReference type="AlphaFoldDB" id="A0AAV1DMQ6"/>
<feature type="repeat" description="PPR" evidence="2">
    <location>
        <begin position="326"/>
        <end position="360"/>
    </location>
</feature>
<accession>A0AAV1DMQ6</accession>
<reference evidence="4" key="1">
    <citation type="submission" date="2023-03" db="EMBL/GenBank/DDBJ databases">
        <authorList>
            <person name="Julca I."/>
        </authorList>
    </citation>
    <scope>NUCLEOTIDE SEQUENCE</scope>
</reference>
<dbReference type="Pfam" id="PF20431">
    <property type="entry name" value="E_motif"/>
    <property type="match status" value="1"/>
</dbReference>
<dbReference type="Pfam" id="PF13812">
    <property type="entry name" value="PPR_3"/>
    <property type="match status" value="1"/>
</dbReference>
<feature type="transmembrane region" description="Helical" evidence="3">
    <location>
        <begin position="128"/>
        <end position="150"/>
    </location>
</feature>
<dbReference type="GO" id="GO:0009451">
    <property type="term" value="P:RNA modification"/>
    <property type="evidence" value="ECO:0007669"/>
    <property type="project" value="InterPro"/>
</dbReference>
<dbReference type="NCBIfam" id="TIGR00756">
    <property type="entry name" value="PPR"/>
    <property type="match status" value="6"/>
</dbReference>
<dbReference type="Gene3D" id="1.25.40.10">
    <property type="entry name" value="Tetratricopeptide repeat domain"/>
    <property type="match status" value="6"/>
</dbReference>
<keyword evidence="3" id="KW-1133">Transmembrane helix</keyword>
<dbReference type="FunFam" id="1.25.40.10:FF:000090">
    <property type="entry name" value="Pentatricopeptide repeat-containing protein, chloroplastic"/>
    <property type="match status" value="1"/>
</dbReference>
<keyword evidence="3" id="KW-0812">Transmembrane</keyword>
<sequence>MWKLKSMVTTRIVKGMSSFSTVSSINTSIKAAVNDGQPHKALFLFRQMKLSGLEPNHLTFPFIAKACAKISNLKQSYIIHPHILKSPHCSDIYVQTALVDMYVKCGKVEYAYQVFEGMPDRDVTAWNAMLMGFVQVGFVVRVLGLFYRMLFGGFRPDSVTVMGLTQLASGLKDGRLLSSVHCLGIRLGLGEDVLVANTWISAYAKCGDLPLSDMVFNGIDSQSLTVVSWNSIIAGCAGAGEGFKSMGLYTKMLNAGFRPDSSTILNLLGSFVKPDALFQGKLIHCHGVKLGCFSDVSVLNTLVYMYSKCEDVTSARRVFDAMMHKTRISWTVMIGSYAEKGNLEEAISSFNSMEAAGEKPDIVAIIYLISACGQIGALETGRWIDNYSMSAGLKSDVMICNALLDMYVKCGSLRDAEELFLTMEERTIVSWTTMISGYALNGEPKKALDCFDLLLHSGLKPNSITFIAVLQACVHGGLLEKGWEFLDMMIDQFKIKASLDHHACMADLLGRRGKLKEALEYIESMPCKPDAGIWGALLNACKIHRNSVIGQYAADRLFDLEPQAAAPYVEMANIYASAGKWDSVALIRVKMKGNQVRKYPGESIIQVEGKSHTFRVDDRFHPEIALIDEVLSCLELQFKGEVDSSNHTDSCYEHGVSIVGLGS</sequence>
<dbReference type="Pfam" id="PF13041">
    <property type="entry name" value="PPR_2"/>
    <property type="match status" value="1"/>
</dbReference>
<evidence type="ECO:0000256" key="3">
    <source>
        <dbReference type="SAM" id="Phobius"/>
    </source>
</evidence>
<dbReference type="PROSITE" id="PS51375">
    <property type="entry name" value="PPR"/>
    <property type="match status" value="6"/>
</dbReference>
<evidence type="ECO:0000256" key="1">
    <source>
        <dbReference type="ARBA" id="ARBA00022737"/>
    </source>
</evidence>
<organism evidence="4 5">
    <name type="scientific">Oldenlandia corymbosa var. corymbosa</name>
    <dbReference type="NCBI Taxonomy" id="529605"/>
    <lineage>
        <taxon>Eukaryota</taxon>
        <taxon>Viridiplantae</taxon>
        <taxon>Streptophyta</taxon>
        <taxon>Embryophyta</taxon>
        <taxon>Tracheophyta</taxon>
        <taxon>Spermatophyta</taxon>
        <taxon>Magnoliopsida</taxon>
        <taxon>eudicotyledons</taxon>
        <taxon>Gunneridae</taxon>
        <taxon>Pentapetalae</taxon>
        <taxon>asterids</taxon>
        <taxon>lamiids</taxon>
        <taxon>Gentianales</taxon>
        <taxon>Rubiaceae</taxon>
        <taxon>Rubioideae</taxon>
        <taxon>Spermacoceae</taxon>
        <taxon>Hedyotis-Oldenlandia complex</taxon>
        <taxon>Oldenlandia</taxon>
    </lineage>
</organism>
<proteinExistence type="predicted"/>
<evidence type="ECO:0000256" key="2">
    <source>
        <dbReference type="PROSITE-ProRule" id="PRU00708"/>
    </source>
</evidence>
<dbReference type="FunFam" id="1.25.40.10:FF:000073">
    <property type="entry name" value="Pentatricopeptide repeat-containing protein chloroplastic"/>
    <property type="match status" value="1"/>
</dbReference>
<feature type="repeat" description="PPR" evidence="2">
    <location>
        <begin position="225"/>
        <end position="259"/>
    </location>
</feature>
<dbReference type="PANTHER" id="PTHR47926">
    <property type="entry name" value="PENTATRICOPEPTIDE REPEAT-CONTAINING PROTEIN"/>
    <property type="match status" value="1"/>
</dbReference>
<feature type="repeat" description="PPR" evidence="2">
    <location>
        <begin position="21"/>
        <end position="55"/>
    </location>
</feature>
<dbReference type="InterPro" id="IPR046960">
    <property type="entry name" value="PPR_At4g14850-like_plant"/>
</dbReference>
<feature type="repeat" description="PPR" evidence="2">
    <location>
        <begin position="122"/>
        <end position="156"/>
    </location>
</feature>
<keyword evidence="1" id="KW-0677">Repeat</keyword>
<dbReference type="InterPro" id="IPR011990">
    <property type="entry name" value="TPR-like_helical_dom_sf"/>
</dbReference>
<protein>
    <submittedName>
        <fullName evidence="4">OLC1v1008879C1</fullName>
    </submittedName>
</protein>
<keyword evidence="5" id="KW-1185">Reference proteome</keyword>
<dbReference type="InterPro" id="IPR002885">
    <property type="entry name" value="PPR_rpt"/>
</dbReference>
<dbReference type="Pfam" id="PF01535">
    <property type="entry name" value="PPR"/>
    <property type="match status" value="8"/>
</dbReference>
<name>A0AAV1DMQ6_OLDCO</name>
<dbReference type="GO" id="GO:0003729">
    <property type="term" value="F:mRNA binding"/>
    <property type="evidence" value="ECO:0007669"/>
    <property type="project" value="UniProtKB-ARBA"/>
</dbReference>
<feature type="repeat" description="PPR" evidence="2">
    <location>
        <begin position="396"/>
        <end position="426"/>
    </location>
</feature>
<evidence type="ECO:0000313" key="5">
    <source>
        <dbReference type="Proteomes" id="UP001161247"/>
    </source>
</evidence>
<keyword evidence="3" id="KW-0472">Membrane</keyword>
<dbReference type="FunFam" id="1.25.40.10:FF:000968">
    <property type="entry name" value="Pentatricopeptide repeat-containing protein, mitochondrial"/>
    <property type="match status" value="1"/>
</dbReference>
<dbReference type="PANTHER" id="PTHR47926:SF395">
    <property type="entry name" value="TETRATRICOPEPTIDE-LIKE HELICAL DOMAIN, DYW DOMAIN PROTEIN-RELATED"/>
    <property type="match status" value="1"/>
</dbReference>
<gene>
    <name evidence="4" type="ORF">OLC1_LOCUS17075</name>
</gene>
<dbReference type="Proteomes" id="UP001161247">
    <property type="component" value="Chromosome 6"/>
</dbReference>